<reference evidence="10" key="1">
    <citation type="submission" date="2016-10" db="EMBL/GenBank/DDBJ databases">
        <authorList>
            <person name="Varghese N."/>
            <person name="Submissions S."/>
        </authorList>
    </citation>
    <scope>NUCLEOTIDE SEQUENCE [LARGE SCALE GENOMIC DNA]</scope>
    <source>
        <strain evidence="10">LP51</strain>
    </source>
</reference>
<comment type="similarity">
    <text evidence="2 7">Belongs to the peptidase M14 family.</text>
</comment>
<proteinExistence type="inferred from homology"/>
<keyword evidence="4" id="KW-0378">Hydrolase</keyword>
<evidence type="ECO:0000259" key="8">
    <source>
        <dbReference type="PROSITE" id="PS52035"/>
    </source>
</evidence>
<evidence type="ECO:0000313" key="10">
    <source>
        <dbReference type="Proteomes" id="UP000198724"/>
    </source>
</evidence>
<evidence type="ECO:0000256" key="5">
    <source>
        <dbReference type="ARBA" id="ARBA00022833"/>
    </source>
</evidence>
<dbReference type="Gene3D" id="3.40.630.10">
    <property type="entry name" value="Zn peptidases"/>
    <property type="match status" value="1"/>
</dbReference>
<keyword evidence="5" id="KW-0862">Zinc</keyword>
<dbReference type="GO" id="GO:0008270">
    <property type="term" value="F:zinc ion binding"/>
    <property type="evidence" value="ECO:0007669"/>
    <property type="project" value="InterPro"/>
</dbReference>
<evidence type="ECO:0000256" key="3">
    <source>
        <dbReference type="ARBA" id="ARBA00022670"/>
    </source>
</evidence>
<dbReference type="PANTHER" id="PTHR11705">
    <property type="entry name" value="PROTEASE FAMILY M14 CARBOXYPEPTIDASE A,B"/>
    <property type="match status" value="1"/>
</dbReference>
<comment type="caution">
    <text evidence="7">Lacks conserved residue(s) required for the propagation of feature annotation.</text>
</comment>
<dbReference type="SMART" id="SM00631">
    <property type="entry name" value="Zn_pept"/>
    <property type="match status" value="1"/>
</dbReference>
<evidence type="ECO:0000256" key="2">
    <source>
        <dbReference type="ARBA" id="ARBA00005988"/>
    </source>
</evidence>
<dbReference type="CDD" id="cd06238">
    <property type="entry name" value="M14-like"/>
    <property type="match status" value="1"/>
</dbReference>
<gene>
    <name evidence="9" type="ORF">SAMN05421739_1011036</name>
</gene>
<keyword evidence="10" id="KW-1185">Reference proteome</keyword>
<dbReference type="GO" id="GO:0006508">
    <property type="term" value="P:proteolysis"/>
    <property type="evidence" value="ECO:0007669"/>
    <property type="project" value="UniProtKB-KW"/>
</dbReference>
<dbReference type="Proteomes" id="UP000198724">
    <property type="component" value="Unassembled WGS sequence"/>
</dbReference>
<accession>A0A1I2PG08</accession>
<dbReference type="STRING" id="1436961.SAMN05421739_1011036"/>
<evidence type="ECO:0000313" key="9">
    <source>
        <dbReference type="EMBL" id="SFG15004.1"/>
    </source>
</evidence>
<dbReference type="GO" id="GO:0005615">
    <property type="term" value="C:extracellular space"/>
    <property type="evidence" value="ECO:0007669"/>
    <property type="project" value="TreeGrafter"/>
</dbReference>
<evidence type="ECO:0000256" key="4">
    <source>
        <dbReference type="ARBA" id="ARBA00022801"/>
    </source>
</evidence>
<dbReference type="PROSITE" id="PS52035">
    <property type="entry name" value="PEPTIDASE_M14"/>
    <property type="match status" value="1"/>
</dbReference>
<keyword evidence="6" id="KW-0482">Metalloprotease</keyword>
<dbReference type="EMBL" id="FOOT01000001">
    <property type="protein sequence ID" value="SFG15004.1"/>
    <property type="molecule type" value="Genomic_DNA"/>
</dbReference>
<dbReference type="Gene3D" id="3.40.50.880">
    <property type="match status" value="1"/>
</dbReference>
<dbReference type="PANTHER" id="PTHR11705:SF143">
    <property type="entry name" value="SLL0236 PROTEIN"/>
    <property type="match status" value="1"/>
</dbReference>
<protein>
    <submittedName>
        <fullName evidence="9">Zinc carboxypeptidase</fullName>
    </submittedName>
</protein>
<dbReference type="SUPFAM" id="SSF52317">
    <property type="entry name" value="Class I glutamine amidotransferase-like"/>
    <property type="match status" value="1"/>
</dbReference>
<dbReference type="GO" id="GO:0004181">
    <property type="term" value="F:metallocarboxypeptidase activity"/>
    <property type="evidence" value="ECO:0007669"/>
    <property type="project" value="InterPro"/>
</dbReference>
<dbReference type="OrthoDB" id="9758209at2"/>
<dbReference type="AlphaFoldDB" id="A0A1I2PG08"/>
<dbReference type="InterPro" id="IPR000834">
    <property type="entry name" value="Peptidase_M14"/>
</dbReference>
<keyword evidence="9" id="KW-0121">Carboxypeptidase</keyword>
<name>A0A1I2PG08_9BACT</name>
<evidence type="ECO:0000256" key="7">
    <source>
        <dbReference type="PROSITE-ProRule" id="PRU01379"/>
    </source>
</evidence>
<feature type="domain" description="Peptidase M14" evidence="8">
    <location>
        <begin position="58"/>
        <end position="369"/>
    </location>
</feature>
<evidence type="ECO:0000256" key="6">
    <source>
        <dbReference type="ARBA" id="ARBA00023049"/>
    </source>
</evidence>
<dbReference type="Pfam" id="PF00246">
    <property type="entry name" value="Peptidase_M14"/>
    <property type="match status" value="1"/>
</dbReference>
<dbReference type="InterPro" id="IPR029062">
    <property type="entry name" value="Class_I_gatase-like"/>
</dbReference>
<organism evidence="9 10">
    <name type="scientific">Pontibacter chinhatensis</name>
    <dbReference type="NCBI Taxonomy" id="1436961"/>
    <lineage>
        <taxon>Bacteria</taxon>
        <taxon>Pseudomonadati</taxon>
        <taxon>Bacteroidota</taxon>
        <taxon>Cytophagia</taxon>
        <taxon>Cytophagales</taxon>
        <taxon>Hymenobacteraceae</taxon>
        <taxon>Pontibacter</taxon>
    </lineage>
</organism>
<sequence>MHSNSRRPALGLLFTLVLWAFAALPLLAQNSYYFPKTKNFDPKIPTPEQFLGYGIGERQTRYDRVVAYLQELDRVSDKVRIETIGYTYEHRPQVIVTITSPENHGQLEQIRQEHLQLTDPAKAAPALTNMPVLVHLAYNVHGNESSSTEVSLLTAYYLAANQDPETQRYLKESVVFIEPAQNPDGRDRHTNWVSMHQGNPAVSDPADREHNEVWPGGRGNHYWFDLNRDWLPLAHVESRNRMEFYHKWLPNVFIDFHEMGTNSTYYFEPSKPYSSENRLIPRSTYDGLNVLMARYHAEALDELGSLYFTKEQYDNIYPGYGSTYPDFQGGVGITFEQASSRGNKQEHSLGVLTFAFTIRNHLTTGLATVKAAVENRETLLRHQREFYESALADGRRNGVRAYIYGENYDATRLRKFTELLLAHRIEVYELEKSQRINGQQFEKGKAYVVPTEQPQYRLVESIFAKTKEFDDSVFYDASTWTLALAYNLPHAGLKAKGALGKRITELAPLTPNVPAQSHYAYLLDWADYNAAGALYLLQDKGVITQTIFKPFTASTSSGPKAYQPGTITIPVASQQISSDSLYKVITEVAQLKQISFESVKTGLSLNGIDLGSNNIQTLRKPEALLLTGQGITSYEAGEVWFLLDEQLHMPISKVDLASFPRLSLRRYNTIVLVSGMYNSLDKASVEKLKRWVTDGGTLITFKSAAEWAIKQGLAQGKAIPAQDTASNAARIDFADARPTEGAKSVGGSIYEVDLDTSHPLGFGFTNRKLPVYRNSTTILAPAKNPYSTVAQYTNEPWLSGYVSKANLNKIKNSAALLVSDQGQGRVILFSDNPNFRGTWYGTNRLFFNALFFGSVIKTPGTAVATEH</sequence>
<comment type="cofactor">
    <cofactor evidence="1">
        <name>Zn(2+)</name>
        <dbReference type="ChEBI" id="CHEBI:29105"/>
    </cofactor>
</comment>
<dbReference type="SUPFAM" id="SSF53187">
    <property type="entry name" value="Zn-dependent exopeptidases"/>
    <property type="match status" value="1"/>
</dbReference>
<evidence type="ECO:0000256" key="1">
    <source>
        <dbReference type="ARBA" id="ARBA00001947"/>
    </source>
</evidence>
<keyword evidence="3" id="KW-0645">Protease</keyword>